<evidence type="ECO:0000313" key="2">
    <source>
        <dbReference type="Proteomes" id="UP000179860"/>
    </source>
</evidence>
<dbReference type="STRING" id="754502.BJG93_00570"/>
<protein>
    <submittedName>
        <fullName evidence="1">Threonine transporter RhtB</fullName>
    </submittedName>
</protein>
<dbReference type="EMBL" id="CP017561">
    <property type="protein sequence ID" value="APA84060.1"/>
    <property type="molecule type" value="Genomic_DNA"/>
</dbReference>
<accession>A0A1I9YCM7</accession>
<dbReference type="Proteomes" id="UP000179860">
    <property type="component" value="Chromosome 1"/>
</dbReference>
<dbReference type="RefSeq" id="WP_027198543.1">
    <property type="nucleotide sequence ID" value="NZ_CP017561.2"/>
</dbReference>
<sequence>MKQTAKVFNSPFELGVRMVFLLLALHPRKADLQTLVYLDYAAIYSADLGGPSSLHTPVPLRNGEYLSRRDVIEQGLYLMSTRGHVSIEVDAGGIWYSAGESATALVGLIAGEYGAVLAERCRWVADTFGSCSASEIEVMFVERGLRWGAHFVHGGSDILEG</sequence>
<dbReference type="KEGG" id="pspw:BJG93_00570"/>
<dbReference type="InterPro" id="IPR046904">
    <property type="entry name" value="ABC-3C_MC2"/>
</dbReference>
<proteinExistence type="predicted"/>
<reference evidence="1" key="2">
    <citation type="submission" date="2021-06" db="EMBL/GenBank/DDBJ databases">
        <authorList>
            <person name="Rogers T.H."/>
            <person name="Ramsay J.P."/>
            <person name="Wang P."/>
            <person name="Terpolilli J."/>
        </authorList>
    </citation>
    <scope>NUCLEOTIDE SEQUENCE [LARGE SCALE GENOMIC DNA]</scope>
    <source>
        <strain evidence="1">WSM5005</strain>
    </source>
</reference>
<dbReference type="OrthoDB" id="8662245at2"/>
<reference evidence="1" key="1">
    <citation type="submission" date="2016-09" db="EMBL/GenBank/DDBJ databases">
        <title>The Complete Genome of Burkholderia sprentiae wsm5005.</title>
        <authorList>
            <person name="De Meyer S."/>
            <person name="Wang P."/>
            <person name="Terpolilli J."/>
        </authorList>
    </citation>
    <scope>NUCLEOTIDE SEQUENCE [LARGE SCALE GENOMIC DNA]</scope>
    <source>
        <strain evidence="1">WSM5005</strain>
    </source>
</reference>
<organism evidence="1 2">
    <name type="scientific">Paraburkholderia sprentiae WSM5005</name>
    <dbReference type="NCBI Taxonomy" id="754502"/>
    <lineage>
        <taxon>Bacteria</taxon>
        <taxon>Pseudomonadati</taxon>
        <taxon>Pseudomonadota</taxon>
        <taxon>Betaproteobacteria</taxon>
        <taxon>Burkholderiales</taxon>
        <taxon>Burkholderiaceae</taxon>
        <taxon>Paraburkholderia</taxon>
    </lineage>
</organism>
<dbReference type="Pfam" id="PF20288">
    <property type="entry name" value="MC2"/>
    <property type="match status" value="1"/>
</dbReference>
<dbReference type="AlphaFoldDB" id="A0A1I9YCM7"/>
<gene>
    <name evidence="1" type="ORF">BJG93_00570</name>
</gene>
<keyword evidence="2" id="KW-1185">Reference proteome</keyword>
<name>A0A1I9YCM7_9BURK</name>
<evidence type="ECO:0000313" key="1">
    <source>
        <dbReference type="EMBL" id="APA84060.1"/>
    </source>
</evidence>